<feature type="domain" description="HTH araC/xylS-type" evidence="4">
    <location>
        <begin position="199"/>
        <end position="297"/>
    </location>
</feature>
<dbReference type="PANTHER" id="PTHR46796">
    <property type="entry name" value="HTH-TYPE TRANSCRIPTIONAL ACTIVATOR RHAS-RELATED"/>
    <property type="match status" value="1"/>
</dbReference>
<name>A0A1I3TTP5_9RHOB</name>
<dbReference type="InterPro" id="IPR050204">
    <property type="entry name" value="AraC_XylS_family_regulators"/>
</dbReference>
<dbReference type="STRING" id="390807.SAMN04488095_3543"/>
<dbReference type="Pfam" id="PF12833">
    <property type="entry name" value="HTH_18"/>
    <property type="match status" value="1"/>
</dbReference>
<reference evidence="5 6" key="1">
    <citation type="submission" date="2016-10" db="EMBL/GenBank/DDBJ databases">
        <authorList>
            <person name="de Groot N.N."/>
        </authorList>
    </citation>
    <scope>NUCLEOTIDE SEQUENCE [LARGE SCALE GENOMIC DNA]</scope>
    <source>
        <strain evidence="5 6">DSM 19073</strain>
    </source>
</reference>
<dbReference type="EMBL" id="FORA01000006">
    <property type="protein sequence ID" value="SFJ74628.1"/>
    <property type="molecule type" value="Genomic_DNA"/>
</dbReference>
<dbReference type="InterPro" id="IPR018060">
    <property type="entry name" value="HTH_AraC"/>
</dbReference>
<keyword evidence="6" id="KW-1185">Reference proteome</keyword>
<keyword evidence="3" id="KW-0804">Transcription</keyword>
<evidence type="ECO:0000256" key="1">
    <source>
        <dbReference type="ARBA" id="ARBA00023015"/>
    </source>
</evidence>
<keyword evidence="1" id="KW-0805">Transcription regulation</keyword>
<keyword evidence="2" id="KW-0238">DNA-binding</keyword>
<evidence type="ECO:0000313" key="6">
    <source>
        <dbReference type="Proteomes" id="UP000199110"/>
    </source>
</evidence>
<dbReference type="SMART" id="SM00342">
    <property type="entry name" value="HTH_ARAC"/>
    <property type="match status" value="1"/>
</dbReference>
<accession>A0A1I3TTP5</accession>
<evidence type="ECO:0000256" key="2">
    <source>
        <dbReference type="ARBA" id="ARBA00023125"/>
    </source>
</evidence>
<organism evidence="5 6">
    <name type="scientific">Jannaschia pohangensis</name>
    <dbReference type="NCBI Taxonomy" id="390807"/>
    <lineage>
        <taxon>Bacteria</taxon>
        <taxon>Pseudomonadati</taxon>
        <taxon>Pseudomonadota</taxon>
        <taxon>Alphaproteobacteria</taxon>
        <taxon>Rhodobacterales</taxon>
        <taxon>Roseobacteraceae</taxon>
        <taxon>Jannaschia</taxon>
    </lineage>
</organism>
<dbReference type="InterPro" id="IPR020449">
    <property type="entry name" value="Tscrpt_reg_AraC-type_HTH"/>
</dbReference>
<dbReference type="Gene3D" id="1.10.10.60">
    <property type="entry name" value="Homeodomain-like"/>
    <property type="match status" value="2"/>
</dbReference>
<dbReference type="PROSITE" id="PS01124">
    <property type="entry name" value="HTH_ARAC_FAMILY_2"/>
    <property type="match status" value="1"/>
</dbReference>
<sequence length="299" mass="32363">MTDATCKPGSSGTYDNLYGTLYRKFPQENRSAGSERLALVVADQDSHATPDPPVDDVVFRLVTRGGTRVSQVDYGDGLRTLAGRVGSLYLAPAGATAHWEAEGTHQIMLLALPRTILATMLSGLGDGDPLASLYGREIFDPQLAGTMNRIWTESESEGPVANLMVDGLLMSMTAMLARMSDTETEMTGPDTALDAKRLNRVTEFVEANLSENISVDMMAQVACLSPAHFARTFRAATGMPPHAYVLSRRLDAARRMLGSSDLALSEIALACDFSSQSHFTARFRDVVGQTPHQFRAATR</sequence>
<dbReference type="PRINTS" id="PR00032">
    <property type="entry name" value="HTHARAC"/>
</dbReference>
<dbReference type="GO" id="GO:0003700">
    <property type="term" value="F:DNA-binding transcription factor activity"/>
    <property type="evidence" value="ECO:0007669"/>
    <property type="project" value="InterPro"/>
</dbReference>
<proteinExistence type="predicted"/>
<dbReference type="RefSeq" id="WP_175484946.1">
    <property type="nucleotide sequence ID" value="NZ_FORA01000006.1"/>
</dbReference>
<dbReference type="AlphaFoldDB" id="A0A1I3TTP5"/>
<evidence type="ECO:0000256" key="3">
    <source>
        <dbReference type="ARBA" id="ARBA00023163"/>
    </source>
</evidence>
<protein>
    <submittedName>
        <fullName evidence="5">Transcriptional regulator, AraC family</fullName>
    </submittedName>
</protein>
<evidence type="ECO:0000259" key="4">
    <source>
        <dbReference type="PROSITE" id="PS01124"/>
    </source>
</evidence>
<evidence type="ECO:0000313" key="5">
    <source>
        <dbReference type="EMBL" id="SFJ74628.1"/>
    </source>
</evidence>
<dbReference type="Proteomes" id="UP000199110">
    <property type="component" value="Unassembled WGS sequence"/>
</dbReference>
<dbReference type="InterPro" id="IPR009057">
    <property type="entry name" value="Homeodomain-like_sf"/>
</dbReference>
<gene>
    <name evidence="5" type="ORF">SAMN04488095_3543</name>
</gene>
<dbReference type="GO" id="GO:0043565">
    <property type="term" value="F:sequence-specific DNA binding"/>
    <property type="evidence" value="ECO:0007669"/>
    <property type="project" value="InterPro"/>
</dbReference>
<dbReference type="SUPFAM" id="SSF46689">
    <property type="entry name" value="Homeodomain-like"/>
    <property type="match status" value="2"/>
</dbReference>